<feature type="region of interest" description="Disordered" evidence="8">
    <location>
        <begin position="445"/>
        <end position="466"/>
    </location>
</feature>
<dbReference type="Pfam" id="PF09312">
    <property type="entry name" value="SurA_N"/>
    <property type="match status" value="1"/>
</dbReference>
<evidence type="ECO:0000256" key="2">
    <source>
        <dbReference type="ARBA" id="ARBA00022737"/>
    </source>
</evidence>
<dbReference type="Gene3D" id="3.10.50.40">
    <property type="match status" value="2"/>
</dbReference>
<dbReference type="InterPro" id="IPR023058">
    <property type="entry name" value="PPIase_PpiC_CS"/>
</dbReference>
<dbReference type="PROSITE" id="PS50198">
    <property type="entry name" value="PPIC_PPIASE_2"/>
    <property type="match status" value="2"/>
</dbReference>
<dbReference type="InterPro" id="IPR050280">
    <property type="entry name" value="OMP_Chaperone_SurA"/>
</dbReference>
<organism evidence="10 11">
    <name type="scientific">Succinivibrio dextrinosolvens</name>
    <dbReference type="NCBI Taxonomy" id="83771"/>
    <lineage>
        <taxon>Bacteria</taxon>
        <taxon>Pseudomonadati</taxon>
        <taxon>Pseudomonadota</taxon>
        <taxon>Gammaproteobacteria</taxon>
        <taxon>Aeromonadales</taxon>
        <taxon>Succinivibrionaceae</taxon>
        <taxon>Succinivibrio</taxon>
    </lineage>
</organism>
<evidence type="ECO:0000256" key="5">
    <source>
        <dbReference type="ARBA" id="ARBA00023186"/>
    </source>
</evidence>
<dbReference type="AlphaFoldDB" id="A0A662ZAL0"/>
<name>A0A662ZAL0_9GAMM</name>
<evidence type="ECO:0000259" key="9">
    <source>
        <dbReference type="PROSITE" id="PS50198"/>
    </source>
</evidence>
<dbReference type="PROSITE" id="PS01096">
    <property type="entry name" value="PPIC_PPIASE_1"/>
    <property type="match status" value="1"/>
</dbReference>
<dbReference type="InterPro" id="IPR023034">
    <property type="entry name" value="PPIase_SurA"/>
</dbReference>
<dbReference type="InterPro" id="IPR000297">
    <property type="entry name" value="PPIase_PpiC"/>
</dbReference>
<evidence type="ECO:0000256" key="7">
    <source>
        <dbReference type="HAMAP-Rule" id="MF_01183"/>
    </source>
</evidence>
<keyword evidence="2 7" id="KW-0677">Repeat</keyword>
<dbReference type="InterPro" id="IPR027304">
    <property type="entry name" value="Trigger_fact/SurA_dom_sf"/>
</dbReference>
<protein>
    <recommendedName>
        <fullName evidence="7">Chaperone SurA</fullName>
    </recommendedName>
    <alternativeName>
        <fullName evidence="7">Peptidyl-prolyl cis-trans isomerase SurA</fullName>
        <shortName evidence="7">PPIase SurA</shortName>
        <ecNumber evidence="7">5.2.1.8</ecNumber>
    </alternativeName>
    <alternativeName>
        <fullName evidence="7">Rotamase SurA</fullName>
    </alternativeName>
</protein>
<dbReference type="EMBL" id="FOSF01000041">
    <property type="protein sequence ID" value="SFK23128.1"/>
    <property type="molecule type" value="Genomic_DNA"/>
</dbReference>
<evidence type="ECO:0000256" key="6">
    <source>
        <dbReference type="ARBA" id="ARBA00023235"/>
    </source>
</evidence>
<keyword evidence="3 7" id="KW-0574">Periplasm</keyword>
<dbReference type="Pfam" id="PF00639">
    <property type="entry name" value="Rotamase"/>
    <property type="match status" value="2"/>
</dbReference>
<comment type="function">
    <text evidence="7">Chaperone involved in the correct folding and assembly of outer membrane proteins. Recognizes specific patterns of aromatic residues and the orientation of their side chains, which are found more frequently in integral outer membrane proteins. May act in both early periplasmic and late outer membrane-associated steps of protein maturation.</text>
</comment>
<dbReference type="HAMAP" id="MF_01183">
    <property type="entry name" value="Chaperone_SurA"/>
    <property type="match status" value="1"/>
</dbReference>
<dbReference type="InterPro" id="IPR015391">
    <property type="entry name" value="SurA_N"/>
</dbReference>
<feature type="domain" description="PpiC" evidence="9">
    <location>
        <begin position="285"/>
        <end position="385"/>
    </location>
</feature>
<dbReference type="EC" id="5.2.1.8" evidence="7"/>
<feature type="domain" description="PpiC" evidence="9">
    <location>
        <begin position="178"/>
        <end position="276"/>
    </location>
</feature>
<keyword evidence="11" id="KW-1185">Reference proteome</keyword>
<dbReference type="GO" id="GO:0003755">
    <property type="term" value="F:peptidyl-prolyl cis-trans isomerase activity"/>
    <property type="evidence" value="ECO:0007669"/>
    <property type="project" value="UniProtKB-UniRule"/>
</dbReference>
<accession>A0A662ZAL0</accession>
<proteinExistence type="inferred from homology"/>
<dbReference type="SUPFAM" id="SSF109998">
    <property type="entry name" value="Triger factor/SurA peptide-binding domain-like"/>
    <property type="match status" value="1"/>
</dbReference>
<keyword evidence="5 7" id="KW-0143">Chaperone</keyword>
<dbReference type="GO" id="GO:0030288">
    <property type="term" value="C:outer membrane-bounded periplasmic space"/>
    <property type="evidence" value="ECO:0007669"/>
    <property type="project" value="InterPro"/>
</dbReference>
<dbReference type="GO" id="GO:0006457">
    <property type="term" value="P:protein folding"/>
    <property type="evidence" value="ECO:0007669"/>
    <property type="project" value="UniProtKB-UniRule"/>
</dbReference>
<comment type="domain">
    <text evidence="7">The PPIase activity resides only in the second parvulin domain. The N-terminal region and the C-terminal tail are necessary and sufficient for the chaperone activity of SurA. The PPIase activity is dispensable for SurA to function as a chaperone. The N-terminal region and the C-terminal tail are also required for porin recognition.</text>
</comment>
<dbReference type="GO" id="GO:0043165">
    <property type="term" value="P:Gram-negative-bacterium-type cell outer membrane assembly"/>
    <property type="evidence" value="ECO:0007669"/>
    <property type="project" value="InterPro"/>
</dbReference>
<evidence type="ECO:0000256" key="3">
    <source>
        <dbReference type="ARBA" id="ARBA00022764"/>
    </source>
</evidence>
<evidence type="ECO:0000313" key="10">
    <source>
        <dbReference type="EMBL" id="SFK23128.1"/>
    </source>
</evidence>
<dbReference type="PANTHER" id="PTHR47637">
    <property type="entry name" value="CHAPERONE SURA"/>
    <property type="match status" value="1"/>
</dbReference>
<dbReference type="OrthoDB" id="14196at2"/>
<comment type="subcellular location">
    <subcellularLocation>
        <location evidence="7">Periplasm</location>
    </subcellularLocation>
    <text evidence="7">Is capable of associating with the outer membrane.</text>
</comment>
<reference evidence="10 11" key="1">
    <citation type="submission" date="2016-10" db="EMBL/GenBank/DDBJ databases">
        <authorList>
            <person name="Varghese N."/>
            <person name="Submissions S."/>
        </authorList>
    </citation>
    <scope>NUCLEOTIDE SEQUENCE [LARGE SCALE GENOMIC DNA]</scope>
    <source>
        <strain evidence="10 11">22B</strain>
    </source>
</reference>
<dbReference type="InterPro" id="IPR046357">
    <property type="entry name" value="PPIase_dom_sf"/>
</dbReference>
<dbReference type="Gene3D" id="1.10.4030.10">
    <property type="entry name" value="Porin chaperone SurA, peptide-binding domain"/>
    <property type="match status" value="1"/>
</dbReference>
<dbReference type="GO" id="GO:0051082">
    <property type="term" value="F:unfolded protein binding"/>
    <property type="evidence" value="ECO:0007669"/>
    <property type="project" value="UniProtKB-UniRule"/>
</dbReference>
<keyword evidence="6 7" id="KW-0413">Isomerase</keyword>
<dbReference type="RefSeq" id="WP_074841093.1">
    <property type="nucleotide sequence ID" value="NZ_FOSF01000041.1"/>
</dbReference>
<sequence length="466" mass="51016" precursor="true">MRIKQTFTKLSLLAMLGASFAVTPTLSYAEEEVALDSTAAVVNGGIILESDLNRHTRELLQNYKTHGAQVDELTARRQALQSLITRSLILQLAQSNGADIPDMQLDSILKQTAVRNNTSPEKILASYGNIPESQARQKFKEDYLINEVRRSSVRQRINISESEINSYAKALKERGSVEPMYHLGQVIIPLSSNPTEQEYRRAQANAQTALKEIRSGANVEEVAAKYAVGSQSADLGYQPETAIPLPFLPALVNAKPGAVVGPFRSSVGLHILKLYDVTKNAITPIKTYRVSHILIKTSIIFSDEAAIAKLNSIMDDVKSGKITFADAAKKYSEDPGSAVQGGDLGYQSLDAYDPGFAAGIAALSVGQYSEPVKSSYGWHIIHLDDVKIDKDSLNAYKDKAASIIFEREYAEAVAYWERGLRESAYIHVIDPELVRAGASIEMENTTVGQSQQNQNGKISQGSVYMN</sequence>
<dbReference type="PANTHER" id="PTHR47637:SF1">
    <property type="entry name" value="CHAPERONE SURA"/>
    <property type="match status" value="1"/>
</dbReference>
<feature type="chain" id="PRO_5029067279" description="Chaperone SurA" evidence="7">
    <location>
        <begin position="30"/>
        <end position="466"/>
    </location>
</feature>
<evidence type="ECO:0000256" key="4">
    <source>
        <dbReference type="ARBA" id="ARBA00023110"/>
    </source>
</evidence>
<gene>
    <name evidence="7" type="primary">surA</name>
    <name evidence="10" type="ORF">SAMN04487865_10416</name>
</gene>
<feature type="signal peptide" evidence="7">
    <location>
        <begin position="1"/>
        <end position="29"/>
    </location>
</feature>
<evidence type="ECO:0000313" key="11">
    <source>
        <dbReference type="Proteomes" id="UP000243374"/>
    </source>
</evidence>
<evidence type="ECO:0000256" key="8">
    <source>
        <dbReference type="SAM" id="MobiDB-lite"/>
    </source>
</evidence>
<dbReference type="Proteomes" id="UP000243374">
    <property type="component" value="Unassembled WGS sequence"/>
</dbReference>
<dbReference type="GO" id="GO:0050821">
    <property type="term" value="P:protein stabilization"/>
    <property type="evidence" value="ECO:0007669"/>
    <property type="project" value="InterPro"/>
</dbReference>
<keyword evidence="1 7" id="KW-0732">Signal</keyword>
<comment type="catalytic activity">
    <reaction evidence="7">
        <text>[protein]-peptidylproline (omega=180) = [protein]-peptidylproline (omega=0)</text>
        <dbReference type="Rhea" id="RHEA:16237"/>
        <dbReference type="Rhea" id="RHEA-COMP:10747"/>
        <dbReference type="Rhea" id="RHEA-COMP:10748"/>
        <dbReference type="ChEBI" id="CHEBI:83833"/>
        <dbReference type="ChEBI" id="CHEBI:83834"/>
        <dbReference type="EC" id="5.2.1.8"/>
    </reaction>
</comment>
<dbReference type="SUPFAM" id="SSF54534">
    <property type="entry name" value="FKBP-like"/>
    <property type="match status" value="2"/>
</dbReference>
<keyword evidence="4 7" id="KW-0697">Rotamase</keyword>
<dbReference type="GO" id="GO:0042277">
    <property type="term" value="F:peptide binding"/>
    <property type="evidence" value="ECO:0007669"/>
    <property type="project" value="InterPro"/>
</dbReference>
<evidence type="ECO:0000256" key="1">
    <source>
        <dbReference type="ARBA" id="ARBA00022729"/>
    </source>
</evidence>